<dbReference type="PANTHER" id="PTHR30146:SF109">
    <property type="entry name" value="HTH-TYPE TRANSCRIPTIONAL REGULATOR GALS"/>
    <property type="match status" value="1"/>
</dbReference>
<evidence type="ECO:0000256" key="2">
    <source>
        <dbReference type="ARBA" id="ARBA00023125"/>
    </source>
</evidence>
<dbReference type="GO" id="GO:0003700">
    <property type="term" value="F:DNA-binding transcription factor activity"/>
    <property type="evidence" value="ECO:0007669"/>
    <property type="project" value="TreeGrafter"/>
</dbReference>
<evidence type="ECO:0000256" key="1">
    <source>
        <dbReference type="ARBA" id="ARBA00023015"/>
    </source>
</evidence>
<dbReference type="Gene3D" id="3.40.50.2300">
    <property type="match status" value="2"/>
</dbReference>
<dbReference type="Gene3D" id="1.10.260.40">
    <property type="entry name" value="lambda repressor-like DNA-binding domains"/>
    <property type="match status" value="1"/>
</dbReference>
<accession>A0A1M5BAE3</accession>
<gene>
    <name evidence="6" type="ORF">SAMN02745158_03567</name>
</gene>
<dbReference type="SUPFAM" id="SSF53822">
    <property type="entry name" value="Periplasmic binding protein-like I"/>
    <property type="match status" value="1"/>
</dbReference>
<feature type="domain" description="HTH lacI-type" evidence="5">
    <location>
        <begin position="3"/>
        <end position="69"/>
    </location>
</feature>
<dbReference type="SMART" id="SM00354">
    <property type="entry name" value="HTH_LACI"/>
    <property type="match status" value="1"/>
</dbReference>
<evidence type="ECO:0000256" key="4">
    <source>
        <dbReference type="SAM" id="MobiDB-lite"/>
    </source>
</evidence>
<dbReference type="RefSeq" id="WP_072854132.1">
    <property type="nucleotide sequence ID" value="NZ_FQVI01000025.1"/>
</dbReference>
<dbReference type="STRING" id="1122155.SAMN02745158_03567"/>
<dbReference type="InterPro" id="IPR028082">
    <property type="entry name" value="Peripla_BP_I"/>
</dbReference>
<proteinExistence type="predicted"/>
<dbReference type="EMBL" id="FQVI01000025">
    <property type="protein sequence ID" value="SHF39400.1"/>
    <property type="molecule type" value="Genomic_DNA"/>
</dbReference>
<dbReference type="GO" id="GO:0000976">
    <property type="term" value="F:transcription cis-regulatory region binding"/>
    <property type="evidence" value="ECO:0007669"/>
    <property type="project" value="TreeGrafter"/>
</dbReference>
<sequence length="359" mass="39804">MRVTLYEIAQATGVSVSTVSRVLNNDKSKPASKATTERIIKAAYDLGYYTRTPEIETYIPEPAHRNLTCFLASASDTYNDYFFSQLLLGIQEESGRMGYSITHTFSTSTESAESICKRISDTSPDGVILMGRVSKKIMNFLNNLTLNMVYTGLNKLDVSIDQVICDGYGAIVDSVNYLAKCGFTKIGFIGTIPSEKSDILNEHRFRAFSDAVKLNDLKLDMNLCKNIQLGTEQAYNAVIELLRSGEIPEAFCCANDMVAIGVISALTDYQYRVPEDVSVIGLDDIEMAKFMKPRLTTFNMQNRELGKFAVKILDDRINGLHSVPVVIQLPSTLMVRDSCTPNPRNHTASVDLPKAEHKG</sequence>
<dbReference type="Proteomes" id="UP000184245">
    <property type="component" value="Unassembled WGS sequence"/>
</dbReference>
<evidence type="ECO:0000259" key="5">
    <source>
        <dbReference type="PROSITE" id="PS50932"/>
    </source>
</evidence>
<dbReference type="InterPro" id="IPR046335">
    <property type="entry name" value="LacI/GalR-like_sensor"/>
</dbReference>
<dbReference type="AlphaFoldDB" id="A0A1M5BAE3"/>
<keyword evidence="1" id="KW-0805">Transcription regulation</keyword>
<keyword evidence="7" id="KW-1185">Reference proteome</keyword>
<evidence type="ECO:0000313" key="7">
    <source>
        <dbReference type="Proteomes" id="UP000184245"/>
    </source>
</evidence>
<evidence type="ECO:0000313" key="6">
    <source>
        <dbReference type="EMBL" id="SHF39400.1"/>
    </source>
</evidence>
<keyword evidence="2" id="KW-0238">DNA-binding</keyword>
<dbReference type="Pfam" id="PF00356">
    <property type="entry name" value="LacI"/>
    <property type="match status" value="1"/>
</dbReference>
<dbReference type="PROSITE" id="PS50932">
    <property type="entry name" value="HTH_LACI_2"/>
    <property type="match status" value="1"/>
</dbReference>
<dbReference type="InterPro" id="IPR000843">
    <property type="entry name" value="HTH_LacI"/>
</dbReference>
<dbReference type="SUPFAM" id="SSF47413">
    <property type="entry name" value="lambda repressor-like DNA-binding domains"/>
    <property type="match status" value="1"/>
</dbReference>
<dbReference type="Pfam" id="PF13377">
    <property type="entry name" value="Peripla_BP_3"/>
    <property type="match status" value="1"/>
</dbReference>
<protein>
    <submittedName>
        <fullName evidence="6">Transcriptional regulator, LacI family</fullName>
    </submittedName>
</protein>
<reference evidence="6 7" key="1">
    <citation type="submission" date="2016-11" db="EMBL/GenBank/DDBJ databases">
        <authorList>
            <person name="Jaros S."/>
            <person name="Januszkiewicz K."/>
            <person name="Wedrychowicz H."/>
        </authorList>
    </citation>
    <scope>NUCLEOTIDE SEQUENCE [LARGE SCALE GENOMIC DNA]</scope>
    <source>
        <strain evidence="6 7">DSM 17459</strain>
    </source>
</reference>
<dbReference type="CDD" id="cd01392">
    <property type="entry name" value="HTH_LacI"/>
    <property type="match status" value="1"/>
</dbReference>
<dbReference type="OrthoDB" id="9784962at2"/>
<evidence type="ECO:0000256" key="3">
    <source>
        <dbReference type="ARBA" id="ARBA00023163"/>
    </source>
</evidence>
<name>A0A1M5BAE3_9CLOT</name>
<organism evidence="6 7">
    <name type="scientific">Lactonifactor longoviformis DSM 17459</name>
    <dbReference type="NCBI Taxonomy" id="1122155"/>
    <lineage>
        <taxon>Bacteria</taxon>
        <taxon>Bacillati</taxon>
        <taxon>Bacillota</taxon>
        <taxon>Clostridia</taxon>
        <taxon>Eubacteriales</taxon>
        <taxon>Clostridiaceae</taxon>
        <taxon>Lactonifactor</taxon>
    </lineage>
</organism>
<dbReference type="InterPro" id="IPR010982">
    <property type="entry name" value="Lambda_DNA-bd_dom_sf"/>
</dbReference>
<dbReference type="PANTHER" id="PTHR30146">
    <property type="entry name" value="LACI-RELATED TRANSCRIPTIONAL REPRESSOR"/>
    <property type="match status" value="1"/>
</dbReference>
<dbReference type="PROSITE" id="PS00356">
    <property type="entry name" value="HTH_LACI_1"/>
    <property type="match status" value="1"/>
</dbReference>
<feature type="region of interest" description="Disordered" evidence="4">
    <location>
        <begin position="340"/>
        <end position="359"/>
    </location>
</feature>
<keyword evidence="3" id="KW-0804">Transcription</keyword>
<dbReference type="CDD" id="cd01544">
    <property type="entry name" value="PBP1_GalR"/>
    <property type="match status" value="1"/>
</dbReference>